<proteinExistence type="predicted"/>
<feature type="transmembrane region" description="Helical" evidence="1">
    <location>
        <begin position="116"/>
        <end position="139"/>
    </location>
</feature>
<accession>A0ABZ0Z323</accession>
<evidence type="ECO:0000313" key="3">
    <source>
        <dbReference type="Proteomes" id="UP001358193"/>
    </source>
</evidence>
<sequence length="145" mass="16753">MNTATTNHVNEVINNVMHMDGVNKEKMQMMVDEIIKMAHTNVDIWNCHHECESKKLPYLDDCICQIAEKYGIAVNQNNQEKIYNNSVTNLVKPMTIMSLFLTVIFIIISFFVTDNIIFCICFSAYFGVLTLFFGSYFLVGKFKKK</sequence>
<protein>
    <submittedName>
        <fullName evidence="2">Uncharacterized protein</fullName>
    </submittedName>
</protein>
<dbReference type="EMBL" id="OR769223">
    <property type="protein sequence ID" value="WQJ53598.1"/>
    <property type="molecule type" value="Genomic_DNA"/>
</dbReference>
<name>A0ABZ0Z323_9CAUD</name>
<dbReference type="Proteomes" id="UP001358193">
    <property type="component" value="Segment"/>
</dbReference>
<keyword evidence="3" id="KW-1185">Reference proteome</keyword>
<keyword evidence="1" id="KW-1133">Transmembrane helix</keyword>
<keyword evidence="1" id="KW-0472">Membrane</keyword>
<evidence type="ECO:0000313" key="2">
    <source>
        <dbReference type="EMBL" id="WQJ53598.1"/>
    </source>
</evidence>
<organism evidence="2 3">
    <name type="scientific">phage Lak_Megaphage_Sonny</name>
    <dbReference type="NCBI Taxonomy" id="3109229"/>
    <lineage>
        <taxon>Viruses</taxon>
        <taxon>Duplodnaviria</taxon>
        <taxon>Heunggongvirae</taxon>
        <taxon>Uroviricota</taxon>
        <taxon>Caudoviricetes</taxon>
        <taxon>Caudoviricetes code 15 clade</taxon>
    </lineage>
</organism>
<feature type="transmembrane region" description="Helical" evidence="1">
    <location>
        <begin position="90"/>
        <end position="110"/>
    </location>
</feature>
<evidence type="ECO:0000256" key="1">
    <source>
        <dbReference type="SAM" id="Phobius"/>
    </source>
</evidence>
<reference evidence="2 3" key="1">
    <citation type="submission" date="2023-11" db="EMBL/GenBank/DDBJ databases">
        <authorList>
            <person name="Cook R."/>
            <person name="Crisci M."/>
            <person name="Pye H."/>
            <person name="Adriaenssens E."/>
            <person name="Santini J."/>
        </authorList>
    </citation>
    <scope>NUCLEOTIDE SEQUENCE [LARGE SCALE GENOMIC DNA]</scope>
    <source>
        <strain evidence="2">Lak_Megaphage_Sonny</strain>
    </source>
</reference>
<keyword evidence="1" id="KW-0812">Transmembrane</keyword>